<dbReference type="AGR" id="MGI:107286"/>
<evidence type="ECO:0000313" key="4">
    <source>
        <dbReference type="Proteomes" id="UP000000589"/>
    </source>
</evidence>
<dbReference type="ExpressionAtlas" id="A0A1B0GR27">
    <property type="expression patterns" value="baseline and differential"/>
</dbReference>
<dbReference type="MGI" id="MGI:107286">
    <property type="gene designation" value="Man2b1"/>
</dbReference>
<organism evidence="2 4">
    <name type="scientific">Mus musculus</name>
    <name type="common">Mouse</name>
    <dbReference type="NCBI Taxonomy" id="10090"/>
    <lineage>
        <taxon>Eukaryota</taxon>
        <taxon>Metazoa</taxon>
        <taxon>Chordata</taxon>
        <taxon>Craniata</taxon>
        <taxon>Vertebrata</taxon>
        <taxon>Euteleostomi</taxon>
        <taxon>Mammalia</taxon>
        <taxon>Eutheria</taxon>
        <taxon>Euarchontoglires</taxon>
        <taxon>Glires</taxon>
        <taxon>Rodentia</taxon>
        <taxon>Myomorpha</taxon>
        <taxon>Muroidea</taxon>
        <taxon>Muridae</taxon>
        <taxon>Murinae</taxon>
        <taxon>Mus</taxon>
        <taxon>Mus</taxon>
    </lineage>
</organism>
<keyword evidence="1" id="KW-0472">Membrane</keyword>
<dbReference type="VEuPathDB" id="HostDB:ENSMUSG00000005142"/>
<accession>A0A1B0GR27</accession>
<evidence type="ECO:0000313" key="3">
    <source>
        <dbReference type="MGI" id="MGI:107286"/>
    </source>
</evidence>
<keyword evidence="1" id="KW-0812">Transmembrane</keyword>
<sequence>MGTGPLTSGVRAGGGNTGWLWMSSCNLGSPVLPISFLFWLLLAAPGARAAGYKS</sequence>
<dbReference type="Ensembl" id="ENSMUST00000209361.2">
    <property type="protein sequence ID" value="ENSMUSP00000147350.2"/>
    <property type="gene ID" value="ENSMUSG00000005142.11"/>
</dbReference>
<protein>
    <submittedName>
        <fullName evidence="2">Mannosidase 2, alpha B1</fullName>
    </submittedName>
</protein>
<dbReference type="GeneTree" id="ENSGT01030000234638"/>
<evidence type="ECO:0000313" key="2">
    <source>
        <dbReference type="Ensembl" id="ENSMUSP00000147350.2"/>
    </source>
</evidence>
<reference evidence="2 4" key="1">
    <citation type="journal article" date="2009" name="PLoS Biol.">
        <title>Lineage-specific biology revealed by a finished genome assembly of the mouse.</title>
        <authorList>
            <consortium name="Mouse Genome Sequencing Consortium"/>
            <person name="Church D.M."/>
            <person name="Goodstadt L."/>
            <person name="Hillier L.W."/>
            <person name="Zody M.C."/>
            <person name="Goldstein S."/>
            <person name="She X."/>
            <person name="Bult C.J."/>
            <person name="Agarwala R."/>
            <person name="Cherry J.L."/>
            <person name="DiCuccio M."/>
            <person name="Hlavina W."/>
            <person name="Kapustin Y."/>
            <person name="Meric P."/>
            <person name="Maglott D."/>
            <person name="Birtle Z."/>
            <person name="Marques A.C."/>
            <person name="Graves T."/>
            <person name="Zhou S."/>
            <person name="Teague B."/>
            <person name="Potamousis K."/>
            <person name="Churas C."/>
            <person name="Place M."/>
            <person name="Herschleb J."/>
            <person name="Runnheim R."/>
            <person name="Forrest D."/>
            <person name="Amos-Landgraf J."/>
            <person name="Schwartz D.C."/>
            <person name="Cheng Z."/>
            <person name="Lindblad-Toh K."/>
            <person name="Eichler E.E."/>
            <person name="Ponting C.P."/>
        </authorList>
    </citation>
    <scope>NUCLEOTIDE SEQUENCE [LARGE SCALE GENOMIC DNA]</scope>
    <source>
        <strain evidence="2 4">C57BL/6J</strain>
    </source>
</reference>
<dbReference type="AlphaFoldDB" id="A0A1B0GR27"/>
<reference evidence="2 4" key="2">
    <citation type="journal article" date="2011" name="PLoS Biol.">
        <title>Modernizing reference genome assemblies.</title>
        <authorList>
            <person name="Church D.M."/>
            <person name="Schneider V.A."/>
            <person name="Graves T."/>
            <person name="Auger K."/>
            <person name="Cunningham F."/>
            <person name="Bouk N."/>
            <person name="Chen H.C."/>
            <person name="Agarwala R."/>
            <person name="McLaren W.M."/>
            <person name="Ritchie G.R."/>
            <person name="Albracht D."/>
            <person name="Kremitzki M."/>
            <person name="Rock S."/>
            <person name="Kotkiewicz H."/>
            <person name="Kremitzki C."/>
            <person name="Wollam A."/>
            <person name="Trani L."/>
            <person name="Fulton L."/>
            <person name="Fulton R."/>
            <person name="Matthews L."/>
            <person name="Whitehead S."/>
            <person name="Chow W."/>
            <person name="Torrance J."/>
            <person name="Dunn M."/>
            <person name="Harden G."/>
            <person name="Threadgold G."/>
            <person name="Wood J."/>
            <person name="Collins J."/>
            <person name="Heath P."/>
            <person name="Griffiths G."/>
            <person name="Pelan S."/>
            <person name="Grafham D."/>
            <person name="Eichler E.E."/>
            <person name="Weinstock G."/>
            <person name="Mardis E.R."/>
            <person name="Wilson R.K."/>
            <person name="Howe K."/>
            <person name="Flicek P."/>
            <person name="Hubbard T."/>
        </authorList>
    </citation>
    <scope>NUCLEOTIDE SEQUENCE [LARGE SCALE GENOMIC DNA]</scope>
    <source>
        <strain evidence="2 4">C57BL/6J</strain>
    </source>
</reference>
<reference evidence="2" key="3">
    <citation type="submission" date="2025-08" db="UniProtKB">
        <authorList>
            <consortium name="Ensembl"/>
        </authorList>
    </citation>
    <scope>IDENTIFICATION</scope>
    <source>
        <strain evidence="2">C57BL/6J</strain>
    </source>
</reference>
<dbReference type="Proteomes" id="UP000000589">
    <property type="component" value="Chromosome 8"/>
</dbReference>
<proteinExistence type="predicted"/>
<dbReference type="Bgee" id="ENSMUSG00000005142">
    <property type="expression patterns" value="Expressed in stroma of bone marrow and 275 other cell types or tissues"/>
</dbReference>
<evidence type="ECO:0000256" key="1">
    <source>
        <dbReference type="SAM" id="Phobius"/>
    </source>
</evidence>
<keyword evidence="4" id="KW-1185">Reference proteome</keyword>
<reference evidence="2" key="4">
    <citation type="submission" date="2025-09" db="UniProtKB">
        <authorList>
            <consortium name="Ensembl"/>
        </authorList>
    </citation>
    <scope>IDENTIFICATION</scope>
    <source>
        <strain evidence="2">C57BL/6J</strain>
    </source>
</reference>
<feature type="transmembrane region" description="Helical" evidence="1">
    <location>
        <begin position="20"/>
        <end position="44"/>
    </location>
</feature>
<name>A0A1B0GR27_MOUSE</name>
<keyword evidence="1" id="KW-1133">Transmembrane helix</keyword>
<gene>
    <name evidence="2 3" type="primary">Man2b1</name>
</gene>